<comment type="caution">
    <text evidence="7">The sequence shown here is derived from an EMBL/GenBank/DDBJ whole genome shotgun (WGS) entry which is preliminary data.</text>
</comment>
<dbReference type="RefSeq" id="WP_111716609.1">
    <property type="nucleotide sequence ID" value="NZ_JBHSSR010000015.1"/>
</dbReference>
<organism evidence="7 8">
    <name type="scientific">Macrococcus epidermidis</name>
    <dbReference type="NCBI Taxonomy" id="1902580"/>
    <lineage>
        <taxon>Bacteria</taxon>
        <taxon>Bacillati</taxon>
        <taxon>Bacillota</taxon>
        <taxon>Bacilli</taxon>
        <taxon>Bacillales</taxon>
        <taxon>Staphylococcaceae</taxon>
        <taxon>Macrococcus</taxon>
    </lineage>
</organism>
<evidence type="ECO:0000313" key="8">
    <source>
        <dbReference type="Proteomes" id="UP000249808"/>
    </source>
</evidence>
<accession>A0A327ZRD1</accession>
<keyword evidence="3 6" id="KW-0812">Transmembrane</keyword>
<feature type="transmembrane region" description="Helical" evidence="6">
    <location>
        <begin position="325"/>
        <end position="346"/>
    </location>
</feature>
<proteinExistence type="predicted"/>
<evidence type="ECO:0000256" key="1">
    <source>
        <dbReference type="ARBA" id="ARBA00004651"/>
    </source>
</evidence>
<dbReference type="PANTHER" id="PTHR30250:SF11">
    <property type="entry name" value="O-ANTIGEN TRANSPORTER-RELATED"/>
    <property type="match status" value="1"/>
</dbReference>
<evidence type="ECO:0000256" key="4">
    <source>
        <dbReference type="ARBA" id="ARBA00022989"/>
    </source>
</evidence>
<keyword evidence="2" id="KW-1003">Cell membrane</keyword>
<dbReference type="EMBL" id="PZJH01000005">
    <property type="protein sequence ID" value="RAK44104.1"/>
    <property type="molecule type" value="Genomic_DNA"/>
</dbReference>
<gene>
    <name evidence="7" type="ORF">BHU61_10025</name>
</gene>
<evidence type="ECO:0000256" key="5">
    <source>
        <dbReference type="ARBA" id="ARBA00023136"/>
    </source>
</evidence>
<evidence type="ECO:0008006" key="9">
    <source>
        <dbReference type="Google" id="ProtNLM"/>
    </source>
</evidence>
<dbReference type="Proteomes" id="UP000249808">
    <property type="component" value="Unassembled WGS sequence"/>
</dbReference>
<feature type="transmembrane region" description="Helical" evidence="6">
    <location>
        <begin position="249"/>
        <end position="270"/>
    </location>
</feature>
<keyword evidence="4 6" id="KW-1133">Transmembrane helix</keyword>
<feature type="transmembrane region" description="Helical" evidence="6">
    <location>
        <begin position="108"/>
        <end position="128"/>
    </location>
</feature>
<feature type="transmembrane region" description="Helical" evidence="6">
    <location>
        <begin position="385"/>
        <end position="405"/>
    </location>
</feature>
<feature type="transmembrane region" description="Helical" evidence="6">
    <location>
        <begin position="358"/>
        <end position="379"/>
    </location>
</feature>
<protein>
    <recommendedName>
        <fullName evidence="9">Polysaccharide biosynthesis protein</fullName>
    </recommendedName>
</protein>
<keyword evidence="8" id="KW-1185">Reference proteome</keyword>
<feature type="transmembrane region" description="Helical" evidence="6">
    <location>
        <begin position="290"/>
        <end position="313"/>
    </location>
</feature>
<dbReference type="AlphaFoldDB" id="A0A327ZRD1"/>
<feature type="transmembrane region" description="Helical" evidence="6">
    <location>
        <begin position="40"/>
        <end position="59"/>
    </location>
</feature>
<comment type="subcellular location">
    <subcellularLocation>
        <location evidence="1">Cell membrane</location>
        <topology evidence="1">Multi-pass membrane protein</topology>
    </subcellularLocation>
</comment>
<feature type="transmembrane region" description="Helical" evidence="6">
    <location>
        <begin position="164"/>
        <end position="182"/>
    </location>
</feature>
<feature type="transmembrane region" description="Helical" evidence="6">
    <location>
        <begin position="140"/>
        <end position="158"/>
    </location>
</feature>
<feature type="transmembrane region" description="Helical" evidence="6">
    <location>
        <begin position="213"/>
        <end position="237"/>
    </location>
</feature>
<dbReference type="Pfam" id="PF13440">
    <property type="entry name" value="Polysacc_synt_3"/>
    <property type="match status" value="1"/>
</dbReference>
<feature type="transmembrane region" description="Helical" evidence="6">
    <location>
        <begin position="79"/>
        <end position="102"/>
    </location>
</feature>
<evidence type="ECO:0000256" key="6">
    <source>
        <dbReference type="SAM" id="Phobius"/>
    </source>
</evidence>
<evidence type="ECO:0000256" key="2">
    <source>
        <dbReference type="ARBA" id="ARBA00022475"/>
    </source>
</evidence>
<feature type="transmembrane region" description="Helical" evidence="6">
    <location>
        <begin position="12"/>
        <end position="34"/>
    </location>
</feature>
<dbReference type="InterPro" id="IPR050833">
    <property type="entry name" value="Poly_Biosynth_Transport"/>
</dbReference>
<evidence type="ECO:0000313" key="7">
    <source>
        <dbReference type="EMBL" id="RAK44104.1"/>
    </source>
</evidence>
<evidence type="ECO:0000256" key="3">
    <source>
        <dbReference type="ARBA" id="ARBA00022692"/>
    </source>
</evidence>
<name>A0A327ZRD1_9STAP</name>
<dbReference type="GO" id="GO:0005886">
    <property type="term" value="C:plasma membrane"/>
    <property type="evidence" value="ECO:0007669"/>
    <property type="project" value="UniProtKB-SubCell"/>
</dbReference>
<keyword evidence="5 6" id="KW-0472">Membrane</keyword>
<sequence>MKINDIFITLKPLLKGSIIANLITILMSPIITRIYAPSDFGFYTLLITSITLFGPIINLKYEMAIVKSQDNKEEINLTFLSMSIGFILSVIISVFYSIFVIYSHQSNYIIVFVIIFLILQLTSLNNIFMSINNKYSEYNVISYVSIIRAVSNNILSLIFGLLKFTNYGLVISQIISLINGIYKQSTRFRREIKNISKINLNNMYKELINHKNMALFSTPAALLTTGIYSSIIIFITYEYTTRELGYYSLGFRILGIPFTIISANVARVYYEKASKEFIQKGQFQSVFVNFLKLLLITVVPMIIIIAIAAPYTFGFIFGEKWKEAGFYITLLSPMFCVRLIADSFLTTFIIKNRQKTELIFHVLLLILIMIIYLITHLLGLNITEFLFLISIIYSIFYSVILYIMYQFSKVEGIK</sequence>
<reference evidence="7 8" key="1">
    <citation type="journal article" date="2018" name="Front. Microbiol.">
        <title>Description and Comparative Genomics of Macrococcus caseolyticus subsp. hominis subsp. nov., Macrococcus goetzii sp. nov., Macrococcus epidermidis sp. nov., and Macrococcus bohemicus sp. nov., Novel Macrococci From Human Clinical Material With Virulence Potential and Suspected Uptake of Foreign DNA by Natural Transformation.</title>
        <authorList>
            <person name="Maslanova I."/>
            <person name="Wertheimer Z."/>
            <person name="Sedlacek I."/>
            <person name="Svec P."/>
            <person name="Indrakova A."/>
            <person name="Kovarovic V."/>
            <person name="Schumann P."/>
            <person name="Sproer C."/>
            <person name="Kralova S."/>
            <person name="Sedo O."/>
            <person name="Kristofova L."/>
            <person name="Vrbovska V."/>
            <person name="Fuzik T."/>
            <person name="Petras P."/>
            <person name="Zdrahal Z."/>
            <person name="Ruzickova V."/>
            <person name="Doskar J."/>
            <person name="Pantucek R."/>
        </authorList>
    </citation>
    <scope>NUCLEOTIDE SEQUENCE [LARGE SCALE GENOMIC DNA]</scope>
    <source>
        <strain evidence="7 8">01/688</strain>
    </source>
</reference>
<dbReference type="PANTHER" id="PTHR30250">
    <property type="entry name" value="PST FAMILY PREDICTED COLANIC ACID TRANSPORTER"/>
    <property type="match status" value="1"/>
</dbReference>